<feature type="region of interest" description="Disordered" evidence="1">
    <location>
        <begin position="1"/>
        <end position="59"/>
    </location>
</feature>
<evidence type="ECO:0000313" key="2">
    <source>
        <dbReference type="EMBL" id="SJN15263.1"/>
    </source>
</evidence>
<reference evidence="2 3" key="1">
    <citation type="submission" date="2017-02" db="EMBL/GenBank/DDBJ databases">
        <authorList>
            <person name="Peterson S.W."/>
        </authorList>
    </citation>
    <scope>NUCLEOTIDE SEQUENCE [LARGE SCALE GENOMIC DNA]</scope>
    <source>
        <strain evidence="2 3">B Mb 05.01</strain>
    </source>
</reference>
<accession>A0A1R4I7I8</accession>
<sequence>MTDERQHVVRVAGARRAQLTPMPGTTPVPDRRADEPPNAPSSESGPNDDRMLREVPPHY</sequence>
<protein>
    <submittedName>
        <fullName evidence="2">Uncharacterized protein</fullName>
    </submittedName>
</protein>
<organism evidence="2 3">
    <name type="scientific">Microbacterium esteraromaticum</name>
    <dbReference type="NCBI Taxonomy" id="57043"/>
    <lineage>
        <taxon>Bacteria</taxon>
        <taxon>Bacillati</taxon>
        <taxon>Actinomycetota</taxon>
        <taxon>Actinomycetes</taxon>
        <taxon>Micrococcales</taxon>
        <taxon>Microbacteriaceae</taxon>
        <taxon>Microbacterium</taxon>
    </lineage>
</organism>
<dbReference type="OrthoDB" id="4991543at2"/>
<dbReference type="RefSeq" id="WP_087129553.1">
    <property type="nucleotide sequence ID" value="NZ_FUKO01000002.1"/>
</dbReference>
<dbReference type="EMBL" id="FUKO01000002">
    <property type="protein sequence ID" value="SJN15263.1"/>
    <property type="molecule type" value="Genomic_DNA"/>
</dbReference>
<keyword evidence="3" id="KW-1185">Reference proteome</keyword>
<dbReference type="Proteomes" id="UP000196320">
    <property type="component" value="Unassembled WGS sequence"/>
</dbReference>
<evidence type="ECO:0000313" key="3">
    <source>
        <dbReference type="Proteomes" id="UP000196320"/>
    </source>
</evidence>
<name>A0A1R4I7I8_9MICO</name>
<evidence type="ECO:0000256" key="1">
    <source>
        <dbReference type="SAM" id="MobiDB-lite"/>
    </source>
</evidence>
<dbReference type="AlphaFoldDB" id="A0A1R4I7I8"/>
<proteinExistence type="predicted"/>
<gene>
    <name evidence="2" type="ORF">FM104_00040</name>
</gene>
<feature type="compositionally biased region" description="Basic and acidic residues" evidence="1">
    <location>
        <begin position="47"/>
        <end position="59"/>
    </location>
</feature>